<evidence type="ECO:0000256" key="2">
    <source>
        <dbReference type="ARBA" id="ARBA00023315"/>
    </source>
</evidence>
<keyword evidence="2" id="KW-0012">Acyltransferase</keyword>
<dbReference type="GO" id="GO:0016747">
    <property type="term" value="F:acyltransferase activity, transferring groups other than amino-acyl groups"/>
    <property type="evidence" value="ECO:0007669"/>
    <property type="project" value="InterPro"/>
</dbReference>
<sequence length="163" mass="18968">MLIRKAEMKDLKELLEIYNHEIKNGSSTLDLELKTPDEWKEWFYKHNVDNLPLFVAEVDGRVAGYASMSEYGAKEAFKTTVEMSIYIRVEYRNKRVASSLLAFILEEAHKDERTHTVVSVITAGNEASRRLHEKFGFEFCGTIKEVGMKFGKYWDIEIYRMGV</sequence>
<organism evidence="4 5">
    <name type="scientific">Parasporobacterium paucivorans DSM 15970</name>
    <dbReference type="NCBI Taxonomy" id="1122934"/>
    <lineage>
        <taxon>Bacteria</taxon>
        <taxon>Bacillati</taxon>
        <taxon>Bacillota</taxon>
        <taxon>Clostridia</taxon>
        <taxon>Lachnospirales</taxon>
        <taxon>Lachnospiraceae</taxon>
        <taxon>Parasporobacterium</taxon>
    </lineage>
</organism>
<dbReference type="CDD" id="cd04301">
    <property type="entry name" value="NAT_SF"/>
    <property type="match status" value="1"/>
</dbReference>
<evidence type="ECO:0000256" key="1">
    <source>
        <dbReference type="ARBA" id="ARBA00022679"/>
    </source>
</evidence>
<dbReference type="Gene3D" id="3.40.630.30">
    <property type="match status" value="1"/>
</dbReference>
<dbReference type="STRING" id="1122934.SAMN02745691_02095"/>
<evidence type="ECO:0000313" key="4">
    <source>
        <dbReference type="EMBL" id="SHJ51980.1"/>
    </source>
</evidence>
<name>A0A1M6JZ22_9FIRM</name>
<reference evidence="4 5" key="1">
    <citation type="submission" date="2016-11" db="EMBL/GenBank/DDBJ databases">
        <authorList>
            <person name="Jaros S."/>
            <person name="Januszkiewicz K."/>
            <person name="Wedrychowicz H."/>
        </authorList>
    </citation>
    <scope>NUCLEOTIDE SEQUENCE [LARGE SCALE GENOMIC DNA]</scope>
    <source>
        <strain evidence="4 5">DSM 15970</strain>
    </source>
</reference>
<dbReference type="Pfam" id="PF00583">
    <property type="entry name" value="Acetyltransf_1"/>
    <property type="match status" value="1"/>
</dbReference>
<proteinExistence type="predicted"/>
<evidence type="ECO:0000313" key="5">
    <source>
        <dbReference type="Proteomes" id="UP000184342"/>
    </source>
</evidence>
<dbReference type="Proteomes" id="UP000184342">
    <property type="component" value="Unassembled WGS sequence"/>
</dbReference>
<dbReference type="InterPro" id="IPR016181">
    <property type="entry name" value="Acyl_CoA_acyltransferase"/>
</dbReference>
<dbReference type="PROSITE" id="PS51186">
    <property type="entry name" value="GNAT"/>
    <property type="match status" value="1"/>
</dbReference>
<evidence type="ECO:0000259" key="3">
    <source>
        <dbReference type="PROSITE" id="PS51186"/>
    </source>
</evidence>
<keyword evidence="5" id="KW-1185">Reference proteome</keyword>
<dbReference type="SUPFAM" id="SSF55729">
    <property type="entry name" value="Acyl-CoA N-acyltransferases (Nat)"/>
    <property type="match status" value="1"/>
</dbReference>
<dbReference type="OrthoDB" id="9798006at2"/>
<dbReference type="InterPro" id="IPR000182">
    <property type="entry name" value="GNAT_dom"/>
</dbReference>
<dbReference type="AlphaFoldDB" id="A0A1M6JZ22"/>
<dbReference type="PANTHER" id="PTHR43072">
    <property type="entry name" value="N-ACETYLTRANSFERASE"/>
    <property type="match status" value="1"/>
</dbReference>
<accession>A0A1M6JZ22</accession>
<keyword evidence="1 4" id="KW-0808">Transferase</keyword>
<gene>
    <name evidence="4" type="ORF">SAMN02745691_02095</name>
</gene>
<feature type="domain" description="N-acetyltransferase" evidence="3">
    <location>
        <begin position="1"/>
        <end position="159"/>
    </location>
</feature>
<dbReference type="EMBL" id="FQYT01000024">
    <property type="protein sequence ID" value="SHJ51980.1"/>
    <property type="molecule type" value="Genomic_DNA"/>
</dbReference>
<protein>
    <submittedName>
        <fullName evidence="4">Phosphinothricin acetyltransferase</fullName>
    </submittedName>
</protein>
<dbReference type="PANTHER" id="PTHR43072:SF23">
    <property type="entry name" value="UPF0039 PROTEIN C11D3.02C"/>
    <property type="match status" value="1"/>
</dbReference>